<dbReference type="SUPFAM" id="SSF52540">
    <property type="entry name" value="P-loop containing nucleoside triphosphate hydrolases"/>
    <property type="match status" value="1"/>
</dbReference>
<dbReference type="InterPro" id="IPR027417">
    <property type="entry name" value="P-loop_NTPase"/>
</dbReference>
<dbReference type="GO" id="GO:0043138">
    <property type="term" value="F:3'-5' DNA helicase activity"/>
    <property type="evidence" value="ECO:0007669"/>
    <property type="project" value="UniProtKB-EC"/>
</dbReference>
<evidence type="ECO:0000256" key="4">
    <source>
        <dbReference type="ARBA" id="ARBA00022705"/>
    </source>
</evidence>
<name>A0A2Z4GUF4_9PAPI</name>
<evidence type="ECO:0000256" key="10">
    <source>
        <dbReference type="ARBA" id="ARBA00023235"/>
    </source>
</evidence>
<evidence type="ECO:0000313" key="17">
    <source>
        <dbReference type="Proteomes" id="UP000281687"/>
    </source>
</evidence>
<keyword evidence="5" id="KW-0547">Nucleotide-binding</keyword>
<evidence type="ECO:0000256" key="5">
    <source>
        <dbReference type="ARBA" id="ARBA00022741"/>
    </source>
</evidence>
<dbReference type="PROSITE" id="PS51206">
    <property type="entry name" value="SF3_HELICASE_1"/>
    <property type="match status" value="1"/>
</dbReference>
<dbReference type="Gene3D" id="3.40.50.300">
    <property type="entry name" value="P-loop containing nucleotide triphosphate hydrolases"/>
    <property type="match status" value="1"/>
</dbReference>
<keyword evidence="4" id="KW-0235">DNA replication</keyword>
<comment type="subcellular location">
    <subcellularLocation>
        <location evidence="1">Host nucleus</location>
    </subcellularLocation>
</comment>
<dbReference type="InterPro" id="IPR001177">
    <property type="entry name" value="PPV_DNA_helicase_E1_C"/>
</dbReference>
<comment type="catalytic activity">
    <reaction evidence="13">
        <text>ATP + H2O = ADP + phosphate + H(+)</text>
        <dbReference type="Rhea" id="RHEA:13065"/>
        <dbReference type="ChEBI" id="CHEBI:15377"/>
        <dbReference type="ChEBI" id="CHEBI:15378"/>
        <dbReference type="ChEBI" id="CHEBI:30616"/>
        <dbReference type="ChEBI" id="CHEBI:43474"/>
        <dbReference type="ChEBI" id="CHEBI:456216"/>
        <dbReference type="EC" id="5.6.2.4"/>
    </reaction>
</comment>
<sequence>MAEYIDNEAEVSGDELSDISEFDKSTIGSLNDFISDSPIRDSPNQHRTLDLLLAQASPIPVLGNVHEFLTQSQDYLRITPEDKKKANKLTSSCEKLSIRPSTSKKFKRSLFNDVALCASGTFPAPSGASTPTGSGVEPSVLFGGSLIDGVYSYPDITEERTDEIETLLQNTEHLTVPETPSLEVTVNGLSAIAAEASLRRSFFTFSITSDDRNVKKKEGALWNAVAKTMKNEKTMQKNWMVFCEKPLTGRREGPYRCHVGLEAVLCTDSEGIRAKTNDTYCLYMLEYRSKSRSHAGLKQLLSRVGIEHALIGTPFQSKPLVRDWIHCFTSPLTDKAERDLEWLTSQMGKEYKQTFSPNDLIAFCEEVEPASLDVLIALYRAEAEKGNQNACNWIESTSSIQHANNCYKMWKATIRGKTMQMSLVEYVNHRHTFFQEGDAKQVERLLACHGFGPLQLISTVIHTLRKWLKGNPKQNVLVLVGPGGTGKSMFAEAITLMMDGAILSISDSTFWKQGMIGKRTCMIDDITPSQWKYLDMSERRTLDGGLISVNKKYSDPIECRMPPTIITTNYDVTKEEQFSFLANRLTWLHFKTPLPRHLTGQQAGLTKIPVTPADVSAFFLKYKTQLDLD</sequence>
<dbReference type="Proteomes" id="UP000281687">
    <property type="component" value="Segment"/>
</dbReference>
<evidence type="ECO:0000256" key="11">
    <source>
        <dbReference type="ARBA" id="ARBA00034617"/>
    </source>
</evidence>
<comment type="function">
    <text evidence="14">ATP-dependent DNA 3'-5' helicase required for initiation of viral DNA replication. It forms a complex with the viral E2 protein. The E1-E2 complex binds to the replication origin which contains binding sites for both proteins. During the initial step, a dimer of E1 interacts with a dimer of protein E2 leading to a complex that binds the viral origin of replication with high specificity. Then, a second dimer of E1 displaces the E2 dimer in an ATP-dependent manner to form the E1 tetramer. Following this, two E1 monomers are added to each half of the site, which results in the formation of two E1 trimers on the viral ori. Subsequently, two hexamers will be created. The double hexamer acts as a bi-directional helicase machinery and unwinds the viral DNA and then recruits the host DNA polymerase to start replication.</text>
</comment>
<keyword evidence="7" id="KW-0347">Helicase</keyword>
<dbReference type="EMBL" id="MH510267">
    <property type="protein sequence ID" value="AWW06054.1"/>
    <property type="molecule type" value="Genomic_DNA"/>
</dbReference>
<dbReference type="GO" id="GO:0006260">
    <property type="term" value="P:DNA replication"/>
    <property type="evidence" value="ECO:0007669"/>
    <property type="project" value="UniProtKB-KW"/>
</dbReference>
<evidence type="ECO:0000313" key="16">
    <source>
        <dbReference type="EMBL" id="AWW06054.1"/>
    </source>
</evidence>
<evidence type="ECO:0000256" key="3">
    <source>
        <dbReference type="ARBA" id="ARBA00022562"/>
    </source>
</evidence>
<dbReference type="GO" id="GO:0005524">
    <property type="term" value="F:ATP binding"/>
    <property type="evidence" value="ECO:0007669"/>
    <property type="project" value="UniProtKB-KW"/>
</dbReference>
<keyword evidence="2" id="KW-0244">Early protein</keyword>
<keyword evidence="8" id="KW-0067">ATP-binding</keyword>
<evidence type="ECO:0000256" key="8">
    <source>
        <dbReference type="ARBA" id="ARBA00022840"/>
    </source>
</evidence>
<dbReference type="GO" id="GO:0042025">
    <property type="term" value="C:host cell nucleus"/>
    <property type="evidence" value="ECO:0007669"/>
    <property type="project" value="UniProtKB-SubCell"/>
</dbReference>
<keyword evidence="3" id="KW-1048">Host nucleus</keyword>
<evidence type="ECO:0000256" key="1">
    <source>
        <dbReference type="ARBA" id="ARBA00004147"/>
    </source>
</evidence>
<dbReference type="GO" id="GO:0016787">
    <property type="term" value="F:hydrolase activity"/>
    <property type="evidence" value="ECO:0007669"/>
    <property type="project" value="UniProtKB-KW"/>
</dbReference>
<evidence type="ECO:0000256" key="9">
    <source>
        <dbReference type="ARBA" id="ARBA00023125"/>
    </source>
</evidence>
<evidence type="ECO:0000256" key="12">
    <source>
        <dbReference type="ARBA" id="ARBA00034808"/>
    </source>
</evidence>
<dbReference type="EC" id="5.6.2.4" evidence="12"/>
<evidence type="ECO:0000256" key="13">
    <source>
        <dbReference type="ARBA" id="ARBA00048988"/>
    </source>
</evidence>
<proteinExistence type="predicted"/>
<reference evidence="16 17" key="1">
    <citation type="submission" date="2018-06" db="EMBL/GenBank/DDBJ databases">
        <title>Uncovering a Universe of Circular DNA Viruses in Animal Metagenomes.</title>
        <authorList>
            <person name="Tisza M."/>
            <person name="Buck C."/>
            <person name="Pastrana D."/>
            <person name="Welch N."/>
            <person name="Peretti A."/>
        </authorList>
    </citation>
    <scope>NUCLEOTIDE SEQUENCE [LARGE SCALE GENOMIC DNA]</scope>
    <source>
        <strain evidence="16">Ctda10</strain>
    </source>
</reference>
<evidence type="ECO:0000256" key="2">
    <source>
        <dbReference type="ARBA" id="ARBA00022518"/>
    </source>
</evidence>
<evidence type="ECO:0000259" key="15">
    <source>
        <dbReference type="PROSITE" id="PS51206"/>
    </source>
</evidence>
<keyword evidence="6" id="KW-0378">Hydrolase</keyword>
<comment type="catalytic activity">
    <reaction evidence="11">
        <text>Couples ATP hydrolysis with the unwinding of duplex DNA by translocating in the 3'-5' direction.</text>
        <dbReference type="EC" id="5.6.2.4"/>
    </reaction>
</comment>
<accession>A0A2Z4GUF4</accession>
<protein>
    <recommendedName>
        <fullName evidence="12">DNA 3'-5' helicase</fullName>
        <ecNumber evidence="12">5.6.2.4</ecNumber>
    </recommendedName>
</protein>
<dbReference type="Pfam" id="PF00519">
    <property type="entry name" value="PPV_E1_C"/>
    <property type="match status" value="1"/>
</dbReference>
<keyword evidence="10" id="KW-0413">Isomerase</keyword>
<keyword evidence="9" id="KW-0238">DNA-binding</keyword>
<evidence type="ECO:0000256" key="7">
    <source>
        <dbReference type="ARBA" id="ARBA00022806"/>
    </source>
</evidence>
<feature type="domain" description="SF3 helicase" evidence="15">
    <location>
        <begin position="452"/>
        <end position="603"/>
    </location>
</feature>
<dbReference type="GO" id="GO:0003677">
    <property type="term" value="F:DNA binding"/>
    <property type="evidence" value="ECO:0007669"/>
    <property type="project" value="UniProtKB-KW"/>
</dbReference>
<organism evidence="16 17">
    <name type="scientific">Papillomaviridae sp</name>
    <dbReference type="NCBI Taxonomy" id="2052558"/>
    <lineage>
        <taxon>Viruses</taxon>
        <taxon>Monodnaviria</taxon>
        <taxon>Shotokuvirae</taxon>
        <taxon>Cossaviricota</taxon>
        <taxon>Papovaviricetes</taxon>
        <taxon>Zurhausenvirales</taxon>
        <taxon>Papillomaviridae</taxon>
    </lineage>
</organism>
<dbReference type="InterPro" id="IPR014015">
    <property type="entry name" value="Helicase_SF3_DNA-vir"/>
</dbReference>
<evidence type="ECO:0000256" key="14">
    <source>
        <dbReference type="ARBA" id="ARBA00093297"/>
    </source>
</evidence>
<evidence type="ECO:0000256" key="6">
    <source>
        <dbReference type="ARBA" id="ARBA00022801"/>
    </source>
</evidence>